<gene>
    <name evidence="3" type="ORF">ABENE_17820</name>
</gene>
<evidence type="ECO:0000313" key="3">
    <source>
        <dbReference type="EMBL" id="ESQ86813.1"/>
    </source>
</evidence>
<dbReference type="STRING" id="1121022.GCA_000376105_03839"/>
<dbReference type="OrthoDB" id="9804721at2"/>
<dbReference type="PANTHER" id="PTHR46268:SF15">
    <property type="entry name" value="UNIVERSAL STRESS PROTEIN HP_0031"/>
    <property type="match status" value="1"/>
</dbReference>
<dbReference type="SUPFAM" id="SSF52402">
    <property type="entry name" value="Adenine nucleotide alpha hydrolases-like"/>
    <property type="match status" value="2"/>
</dbReference>
<dbReference type="InterPro" id="IPR006016">
    <property type="entry name" value="UspA"/>
</dbReference>
<dbReference type="RefSeq" id="WP_018083525.1">
    <property type="nucleotide sequence ID" value="NZ_AQWM01000034.1"/>
</dbReference>
<feature type="domain" description="UspA" evidence="2">
    <location>
        <begin position="176"/>
        <end position="296"/>
    </location>
</feature>
<dbReference type="eggNOG" id="COG0589">
    <property type="taxonomic scope" value="Bacteria"/>
</dbReference>
<protein>
    <recommendedName>
        <fullName evidence="2">UspA domain-containing protein</fullName>
    </recommendedName>
</protein>
<dbReference type="Pfam" id="PF00582">
    <property type="entry name" value="Usp"/>
    <property type="match status" value="1"/>
</dbReference>
<accession>V4R5S4</accession>
<evidence type="ECO:0000313" key="4">
    <source>
        <dbReference type="Proteomes" id="UP000017837"/>
    </source>
</evidence>
<dbReference type="EMBL" id="AWGB01000049">
    <property type="protein sequence ID" value="ESQ86813.1"/>
    <property type="molecule type" value="Genomic_DNA"/>
</dbReference>
<proteinExistence type="inferred from homology"/>
<dbReference type="InterPro" id="IPR006015">
    <property type="entry name" value="Universal_stress_UspA"/>
</dbReference>
<dbReference type="CDD" id="cd00293">
    <property type="entry name" value="USP-like"/>
    <property type="match status" value="1"/>
</dbReference>
<dbReference type="Gene3D" id="3.40.50.12370">
    <property type="match status" value="1"/>
</dbReference>
<dbReference type="AlphaFoldDB" id="V4R5S4"/>
<keyword evidence="4" id="KW-1185">Reference proteome</keyword>
<dbReference type="PANTHER" id="PTHR46268">
    <property type="entry name" value="STRESS RESPONSE PROTEIN NHAX"/>
    <property type="match status" value="1"/>
</dbReference>
<dbReference type="PATRIC" id="fig|1121022.4.peg.3644"/>
<comment type="similarity">
    <text evidence="1">Belongs to the universal stress protein A family.</text>
</comment>
<sequence length="297" mass="31209">MSIKSILCVYSGNADEANALITAFNLTHTVKGSLRVLHLAEPPILYAATIGAGYASGQYPDGAAVKILEQSARELTETALKSVTNLSQAHSVELVEDSVKAVAGLAQASFRTLVGTTAECLPKDGRSVDIIVVGYDNSPDGNLETVLTALFKTGSPVLAIPRLPGAALSTTGFARKVAIAWDGSLTASRALRAALPYLLHAESVYLVSIEGMSDPVDTMGDADIVRYLAVHGISAEFIHCERVAHGIGHILLEKANDLGADLLVMGAYGHGHFGEMILGGVSNHLLKHSRIPLLLAH</sequence>
<evidence type="ECO:0000256" key="1">
    <source>
        <dbReference type="ARBA" id="ARBA00008791"/>
    </source>
</evidence>
<dbReference type="PRINTS" id="PR01438">
    <property type="entry name" value="UNVRSLSTRESS"/>
</dbReference>
<comment type="caution">
    <text evidence="3">The sequence shown here is derived from an EMBL/GenBank/DDBJ whole genome shotgun (WGS) entry which is preliminary data.</text>
</comment>
<evidence type="ECO:0000259" key="2">
    <source>
        <dbReference type="Pfam" id="PF00582"/>
    </source>
</evidence>
<reference evidence="3 4" key="1">
    <citation type="journal article" date="2014" name="Nature">
        <title>Sequential evolution of bacterial morphology by co-option of a developmental regulator.</title>
        <authorList>
            <person name="Jiang C."/>
            <person name="Brown P.J."/>
            <person name="Ducret A."/>
            <person name="Brun Y.V."/>
        </authorList>
    </citation>
    <scope>NUCLEOTIDE SEQUENCE [LARGE SCALE GENOMIC DNA]</scope>
    <source>
        <strain evidence="3 4">DSM 16100</strain>
    </source>
</reference>
<organism evidence="3 4">
    <name type="scientific">Asticcacaulis benevestitus DSM 16100 = ATCC BAA-896</name>
    <dbReference type="NCBI Taxonomy" id="1121022"/>
    <lineage>
        <taxon>Bacteria</taxon>
        <taxon>Pseudomonadati</taxon>
        <taxon>Pseudomonadota</taxon>
        <taxon>Alphaproteobacteria</taxon>
        <taxon>Caulobacterales</taxon>
        <taxon>Caulobacteraceae</taxon>
        <taxon>Asticcacaulis</taxon>
    </lineage>
</organism>
<name>V4R5S4_9CAUL</name>
<dbReference type="Proteomes" id="UP000017837">
    <property type="component" value="Unassembled WGS sequence"/>
</dbReference>